<sequence length="194" mass="21579">MAVRAIGISGDPVLHSPAAPVVEFDDDLRQLVHDMFETMDAAPGVGLAAPQVGVGQRIFTYSFQDDDGVAWRGVAINPELWITPVPAGVAEIEGDDEELDDEEGCLSFPGERFPLRRAECAILRAVDLDNKPFEIRADGWLARIFQHEFDHLDGTLYVDRLEHIYLKMARKVSRKRGWGQPGRSWVPGIDNLEG</sequence>
<keyword evidence="3 6" id="KW-0378">Hydrolase</keyword>
<feature type="active site" evidence="6">
    <location>
        <position position="148"/>
    </location>
</feature>
<dbReference type="GO" id="GO:0042586">
    <property type="term" value="F:peptide deformylase activity"/>
    <property type="evidence" value="ECO:0007669"/>
    <property type="project" value="UniProtKB-UniRule"/>
</dbReference>
<dbReference type="PANTHER" id="PTHR10458">
    <property type="entry name" value="PEPTIDE DEFORMYLASE"/>
    <property type="match status" value="1"/>
</dbReference>
<keyword evidence="8" id="KW-1185">Reference proteome</keyword>
<gene>
    <name evidence="6 7" type="primary">def</name>
    <name evidence="7" type="ORF">E3T53_16550</name>
</gene>
<dbReference type="PANTHER" id="PTHR10458:SF2">
    <property type="entry name" value="PEPTIDE DEFORMYLASE, MITOCHONDRIAL"/>
    <property type="match status" value="1"/>
</dbReference>
<dbReference type="GO" id="GO:0046872">
    <property type="term" value="F:metal ion binding"/>
    <property type="evidence" value="ECO:0007669"/>
    <property type="project" value="UniProtKB-KW"/>
</dbReference>
<reference evidence="7 8" key="1">
    <citation type="submission" date="2019-03" db="EMBL/GenBank/DDBJ databases">
        <title>Genomics of glacier-inhabiting Cryobacterium strains.</title>
        <authorList>
            <person name="Liu Q."/>
            <person name="Xin Y.-H."/>
        </authorList>
    </citation>
    <scope>NUCLEOTIDE SEQUENCE [LARGE SCALE GENOMIC DNA]</scope>
    <source>
        <strain evidence="7 8">CGMCC 1.4292</strain>
    </source>
</reference>
<keyword evidence="2 6" id="KW-0479">Metal-binding</keyword>
<dbReference type="NCBIfam" id="TIGR00079">
    <property type="entry name" value="pept_deformyl"/>
    <property type="match status" value="1"/>
</dbReference>
<comment type="cofactor">
    <cofactor evidence="6">
        <name>Fe(2+)</name>
        <dbReference type="ChEBI" id="CHEBI:29033"/>
    </cofactor>
    <text evidence="6">Binds 1 Fe(2+) ion.</text>
</comment>
<dbReference type="EC" id="3.5.1.88" evidence="6"/>
<evidence type="ECO:0000256" key="2">
    <source>
        <dbReference type="ARBA" id="ARBA00022723"/>
    </source>
</evidence>
<dbReference type="InterPro" id="IPR023635">
    <property type="entry name" value="Peptide_deformylase"/>
</dbReference>
<comment type="caution">
    <text evidence="7">The sequence shown here is derived from an EMBL/GenBank/DDBJ whole genome shotgun (WGS) entry which is preliminary data.</text>
</comment>
<dbReference type="PRINTS" id="PR01576">
    <property type="entry name" value="PDEFORMYLASE"/>
</dbReference>
<dbReference type="OrthoDB" id="9804313at2"/>
<dbReference type="AlphaFoldDB" id="A0A4Y8KID5"/>
<dbReference type="GO" id="GO:0006412">
    <property type="term" value="P:translation"/>
    <property type="evidence" value="ECO:0007669"/>
    <property type="project" value="UniProtKB-UniRule"/>
</dbReference>
<organism evidence="7 8">
    <name type="scientific">Cryobacterium psychrophilum</name>
    <dbReference type="NCBI Taxonomy" id="41988"/>
    <lineage>
        <taxon>Bacteria</taxon>
        <taxon>Bacillati</taxon>
        <taxon>Actinomycetota</taxon>
        <taxon>Actinomycetes</taxon>
        <taxon>Micrococcales</taxon>
        <taxon>Microbacteriaceae</taxon>
        <taxon>Cryobacterium</taxon>
    </lineage>
</organism>
<dbReference type="SUPFAM" id="SSF56420">
    <property type="entry name" value="Peptide deformylase"/>
    <property type="match status" value="1"/>
</dbReference>
<proteinExistence type="inferred from homology"/>
<comment type="function">
    <text evidence="6">Removes the formyl group from the N-terminal Met of newly synthesized proteins. Requires at least a dipeptide for an efficient rate of reaction. N-terminal L-methionine is a prerequisite for activity but the enzyme has broad specificity at other positions.</text>
</comment>
<comment type="similarity">
    <text evidence="1 6">Belongs to the polypeptide deformylase family.</text>
</comment>
<keyword evidence="5 6" id="KW-0408">Iron</keyword>
<dbReference type="CDD" id="cd00487">
    <property type="entry name" value="Pep_deformylase"/>
    <property type="match status" value="1"/>
</dbReference>
<dbReference type="Proteomes" id="UP000298218">
    <property type="component" value="Unassembled WGS sequence"/>
</dbReference>
<dbReference type="RefSeq" id="WP_134174871.1">
    <property type="nucleotide sequence ID" value="NZ_SODI01000001.1"/>
</dbReference>
<evidence type="ECO:0000256" key="4">
    <source>
        <dbReference type="ARBA" id="ARBA00022917"/>
    </source>
</evidence>
<dbReference type="InterPro" id="IPR036821">
    <property type="entry name" value="Peptide_deformylase_sf"/>
</dbReference>
<evidence type="ECO:0000313" key="8">
    <source>
        <dbReference type="Proteomes" id="UP000298218"/>
    </source>
</evidence>
<feature type="binding site" evidence="6">
    <location>
        <position position="105"/>
    </location>
    <ligand>
        <name>Fe cation</name>
        <dbReference type="ChEBI" id="CHEBI:24875"/>
    </ligand>
</feature>
<dbReference type="Gene3D" id="3.90.45.10">
    <property type="entry name" value="Peptide deformylase"/>
    <property type="match status" value="1"/>
</dbReference>
<dbReference type="NCBIfam" id="NF001159">
    <property type="entry name" value="PRK00150.1-3"/>
    <property type="match status" value="1"/>
</dbReference>
<keyword evidence="4 6" id="KW-0648">Protein biosynthesis</keyword>
<accession>A0A4Y8KID5</accession>
<dbReference type="Pfam" id="PF01327">
    <property type="entry name" value="Pep_deformylase"/>
    <property type="match status" value="1"/>
</dbReference>
<evidence type="ECO:0000256" key="5">
    <source>
        <dbReference type="ARBA" id="ARBA00023004"/>
    </source>
</evidence>
<dbReference type="PIRSF" id="PIRSF004749">
    <property type="entry name" value="Pep_def"/>
    <property type="match status" value="1"/>
</dbReference>
<protein>
    <recommendedName>
        <fullName evidence="6">Peptide deformylase</fullName>
        <shortName evidence="6">PDF</shortName>
        <ecNumber evidence="6">3.5.1.88</ecNumber>
    </recommendedName>
    <alternativeName>
        <fullName evidence="6">Polypeptide deformylase</fullName>
    </alternativeName>
</protein>
<feature type="binding site" evidence="6">
    <location>
        <position position="147"/>
    </location>
    <ligand>
        <name>Fe cation</name>
        <dbReference type="ChEBI" id="CHEBI:24875"/>
    </ligand>
</feature>
<evidence type="ECO:0000256" key="3">
    <source>
        <dbReference type="ARBA" id="ARBA00022801"/>
    </source>
</evidence>
<evidence type="ECO:0000256" key="6">
    <source>
        <dbReference type="HAMAP-Rule" id="MF_00163"/>
    </source>
</evidence>
<evidence type="ECO:0000256" key="1">
    <source>
        <dbReference type="ARBA" id="ARBA00010759"/>
    </source>
</evidence>
<evidence type="ECO:0000313" key="7">
    <source>
        <dbReference type="EMBL" id="TFD75204.1"/>
    </source>
</evidence>
<comment type="catalytic activity">
    <reaction evidence="6">
        <text>N-terminal N-formyl-L-methionyl-[peptide] + H2O = N-terminal L-methionyl-[peptide] + formate</text>
        <dbReference type="Rhea" id="RHEA:24420"/>
        <dbReference type="Rhea" id="RHEA-COMP:10639"/>
        <dbReference type="Rhea" id="RHEA-COMP:10640"/>
        <dbReference type="ChEBI" id="CHEBI:15377"/>
        <dbReference type="ChEBI" id="CHEBI:15740"/>
        <dbReference type="ChEBI" id="CHEBI:49298"/>
        <dbReference type="ChEBI" id="CHEBI:64731"/>
        <dbReference type="EC" id="3.5.1.88"/>
    </reaction>
</comment>
<feature type="binding site" evidence="6">
    <location>
        <position position="151"/>
    </location>
    <ligand>
        <name>Fe cation</name>
        <dbReference type="ChEBI" id="CHEBI:24875"/>
    </ligand>
</feature>
<name>A0A4Y8KID5_9MICO</name>
<dbReference type="EMBL" id="SOHQ01000045">
    <property type="protein sequence ID" value="TFD75204.1"/>
    <property type="molecule type" value="Genomic_DNA"/>
</dbReference>
<dbReference type="HAMAP" id="MF_00163">
    <property type="entry name" value="Pep_deformylase"/>
    <property type="match status" value="1"/>
</dbReference>